<dbReference type="Proteomes" id="UP001549204">
    <property type="component" value="Unassembled WGS sequence"/>
</dbReference>
<evidence type="ECO:0000256" key="1">
    <source>
        <dbReference type="SAM" id="MobiDB-lite"/>
    </source>
</evidence>
<sequence length="112" mass="12749">MSSVFADKPQDEDAQPPDFAVASNWSKDFVLARPSSEIVGADIKRLHARANVPIQLQELRQLEKRDSFNVLGIRFRFWPFVPTHFCQASDMDRQIGSRHRIPRTEEGATTPA</sequence>
<accession>A0ABV2GXN2</accession>
<organism evidence="2 3">
    <name type="scientific">Mesorhizobium robiniae</name>
    <dbReference type="NCBI Taxonomy" id="559315"/>
    <lineage>
        <taxon>Bacteria</taxon>
        <taxon>Pseudomonadati</taxon>
        <taxon>Pseudomonadota</taxon>
        <taxon>Alphaproteobacteria</taxon>
        <taxon>Hyphomicrobiales</taxon>
        <taxon>Phyllobacteriaceae</taxon>
        <taxon>Mesorhizobium</taxon>
    </lineage>
</organism>
<feature type="region of interest" description="Disordered" evidence="1">
    <location>
        <begin position="93"/>
        <end position="112"/>
    </location>
</feature>
<dbReference type="EMBL" id="JBEPMC010000014">
    <property type="protein sequence ID" value="MET3582902.1"/>
    <property type="molecule type" value="Genomic_DNA"/>
</dbReference>
<keyword evidence="3" id="KW-1185">Reference proteome</keyword>
<name>A0ABV2GXN2_9HYPH</name>
<proteinExistence type="predicted"/>
<gene>
    <name evidence="2" type="ORF">ABID19_005964</name>
</gene>
<evidence type="ECO:0000313" key="3">
    <source>
        <dbReference type="Proteomes" id="UP001549204"/>
    </source>
</evidence>
<dbReference type="RefSeq" id="WP_354494187.1">
    <property type="nucleotide sequence ID" value="NZ_JBEPMC010000014.1"/>
</dbReference>
<protein>
    <submittedName>
        <fullName evidence="2">Uncharacterized protein</fullName>
    </submittedName>
</protein>
<evidence type="ECO:0000313" key="2">
    <source>
        <dbReference type="EMBL" id="MET3582902.1"/>
    </source>
</evidence>
<reference evidence="2 3" key="1">
    <citation type="submission" date="2024-06" db="EMBL/GenBank/DDBJ databases">
        <title>Genomic Encyclopedia of Type Strains, Phase IV (KMG-IV): sequencing the most valuable type-strain genomes for metagenomic binning, comparative biology and taxonomic classification.</title>
        <authorList>
            <person name="Goeker M."/>
        </authorList>
    </citation>
    <scope>NUCLEOTIDE SEQUENCE [LARGE SCALE GENOMIC DNA]</scope>
    <source>
        <strain evidence="2 3">DSM 100022</strain>
    </source>
</reference>
<comment type="caution">
    <text evidence="2">The sequence shown here is derived from an EMBL/GenBank/DDBJ whole genome shotgun (WGS) entry which is preliminary data.</text>
</comment>